<dbReference type="PANTHER" id="PTHR23345">
    <property type="entry name" value="VITELLOGENIN-RELATED"/>
    <property type="match status" value="1"/>
</dbReference>
<keyword evidence="6" id="KW-0445">Lipid transport</keyword>
<dbReference type="InterPro" id="IPR015819">
    <property type="entry name" value="Lipid_transp_b-sht_shell"/>
</dbReference>
<feature type="signal peptide" evidence="11">
    <location>
        <begin position="1"/>
        <end position="16"/>
    </location>
</feature>
<proteinExistence type="predicted"/>
<dbReference type="InterPro" id="IPR009454">
    <property type="entry name" value="Lipid_transpt_open_b-sht"/>
</dbReference>
<dbReference type="InterPro" id="IPR015816">
    <property type="entry name" value="Vitellinogen_b-sht_N"/>
</dbReference>
<dbReference type="Pfam" id="PF00094">
    <property type="entry name" value="VWD"/>
    <property type="match status" value="1"/>
</dbReference>
<feature type="domain" description="Vitellogenin" evidence="12">
    <location>
        <begin position="87"/>
        <end position="686"/>
    </location>
</feature>
<feature type="chain" id="PRO_5032626293" description="Apolipophorin" evidence="11">
    <location>
        <begin position="17"/>
        <end position="1891"/>
    </location>
</feature>
<dbReference type="SMART" id="SM01169">
    <property type="entry name" value="DUF1943"/>
    <property type="match status" value="1"/>
</dbReference>
<dbReference type="Pfam" id="PF01347">
    <property type="entry name" value="Vitellogenin_N"/>
    <property type="match status" value="1"/>
</dbReference>
<dbReference type="InterPro" id="IPR050733">
    <property type="entry name" value="Vitellogenin/Apolipophorin"/>
</dbReference>
<evidence type="ECO:0000256" key="5">
    <source>
        <dbReference type="ARBA" id="ARBA00022761"/>
    </source>
</evidence>
<dbReference type="SUPFAM" id="SSF56968">
    <property type="entry name" value="Lipovitellin-phosvitin complex, beta-sheet shell regions"/>
    <property type="match status" value="2"/>
</dbReference>
<evidence type="ECO:0008006" key="16">
    <source>
        <dbReference type="Google" id="ProtNLM"/>
    </source>
</evidence>
<dbReference type="GO" id="GO:0045735">
    <property type="term" value="F:nutrient reservoir activity"/>
    <property type="evidence" value="ECO:0007669"/>
    <property type="project" value="UniProtKB-KW"/>
</dbReference>
<comment type="caution">
    <text evidence="9">Lacks conserved residue(s) required for the propagation of feature annotation.</text>
</comment>
<dbReference type="InterPro" id="IPR015255">
    <property type="entry name" value="Vitellinogen_open_b-sht"/>
</dbReference>
<dbReference type="Pfam" id="PF06448">
    <property type="entry name" value="DUF1081"/>
    <property type="match status" value="1"/>
</dbReference>
<dbReference type="Proteomes" id="UP000597762">
    <property type="component" value="Unassembled WGS sequence"/>
</dbReference>
<dbReference type="OrthoDB" id="6484170at2759"/>
<organism evidence="14 15">
    <name type="scientific">Acanthosepion pharaonis</name>
    <name type="common">Pharaoh cuttlefish</name>
    <name type="synonym">Sepia pharaonis</name>
    <dbReference type="NCBI Taxonomy" id="158019"/>
    <lineage>
        <taxon>Eukaryota</taxon>
        <taxon>Metazoa</taxon>
        <taxon>Spiralia</taxon>
        <taxon>Lophotrochozoa</taxon>
        <taxon>Mollusca</taxon>
        <taxon>Cephalopoda</taxon>
        <taxon>Coleoidea</taxon>
        <taxon>Decapodiformes</taxon>
        <taxon>Sepiida</taxon>
        <taxon>Sepiina</taxon>
        <taxon>Sepiidae</taxon>
        <taxon>Acanthosepion</taxon>
    </lineage>
</organism>
<dbReference type="PANTHER" id="PTHR23345:SF15">
    <property type="entry name" value="VITELLOGENIN 1-RELATED"/>
    <property type="match status" value="1"/>
</dbReference>
<dbReference type="GO" id="GO:0005576">
    <property type="term" value="C:extracellular region"/>
    <property type="evidence" value="ECO:0007669"/>
    <property type="project" value="UniProtKB-SubCell"/>
</dbReference>
<evidence type="ECO:0000256" key="2">
    <source>
        <dbReference type="ARBA" id="ARBA00022448"/>
    </source>
</evidence>
<dbReference type="PROSITE" id="PS51233">
    <property type="entry name" value="VWFD"/>
    <property type="match status" value="1"/>
</dbReference>
<reference evidence="14" key="1">
    <citation type="submission" date="2021-01" db="EMBL/GenBank/DDBJ databases">
        <authorList>
            <person name="Li R."/>
            <person name="Bekaert M."/>
        </authorList>
    </citation>
    <scope>NUCLEOTIDE SEQUENCE</scope>
    <source>
        <strain evidence="14">Farmed</strain>
    </source>
</reference>
<evidence type="ECO:0000256" key="11">
    <source>
        <dbReference type="SAM" id="SignalP"/>
    </source>
</evidence>
<dbReference type="EMBL" id="CAHIKZ030000683">
    <property type="protein sequence ID" value="CAE1233317.1"/>
    <property type="molecule type" value="Genomic_DNA"/>
</dbReference>
<dbReference type="InterPro" id="IPR011030">
    <property type="entry name" value="Lipovitellin_superhlx_dom"/>
</dbReference>
<dbReference type="InterPro" id="IPR001846">
    <property type="entry name" value="VWF_type-D"/>
</dbReference>
<evidence type="ECO:0000256" key="10">
    <source>
        <dbReference type="SAM" id="Phobius"/>
    </source>
</evidence>
<keyword evidence="15" id="KW-1185">Reference proteome</keyword>
<dbReference type="Gene3D" id="2.30.230.10">
    <property type="entry name" value="Lipovitellin, beta-sheet shell regions, chain A"/>
    <property type="match status" value="1"/>
</dbReference>
<evidence type="ECO:0000256" key="4">
    <source>
        <dbReference type="ARBA" id="ARBA00022729"/>
    </source>
</evidence>
<evidence type="ECO:0000313" key="15">
    <source>
        <dbReference type="Proteomes" id="UP000597762"/>
    </source>
</evidence>
<comment type="subcellular location">
    <subcellularLocation>
        <location evidence="1">Secreted</location>
    </subcellularLocation>
</comment>
<keyword evidence="10" id="KW-0812">Transmembrane</keyword>
<feature type="domain" description="VWFD" evidence="13">
    <location>
        <begin position="1688"/>
        <end position="1857"/>
    </location>
</feature>
<evidence type="ECO:0000256" key="9">
    <source>
        <dbReference type="PROSITE-ProRule" id="PRU00557"/>
    </source>
</evidence>
<sequence length="1891" mass="218463">MSTLTLILFSFPSVLTDNTQCIPSRLFYFVYLFSDNLFYFHFPLGLIFICSHGQCTMYTLPLLYFHFLAGLIFICSHGQYTMYTLPHILFSFPCRVNIYLFSRATAQYSSFLTDNAQCIPSRLFYFHFPLGLIFICSHGQLYSLQLILFSFLYRLNIHLFSRTMHNFSFSSMKNSLSLLQLPPVLLPFFLLQTDVVGTCRSEYKIVSSSRRNERVEKTKNLLSCSDREGYRLAVQSIGYNVPSFVKSLPLMKSEYKCTQTLDLGSNILQSSTCSEEHVFRPFSYGKNGAMTSSEQTLTFTNKRRAGRPSRENFNQRSTLLFHHQDDIPSKQDKEDKIEAKLQELCQKAAEDIRPEVPEMVNQLIGHMRQVDQDVLSRVYKKINQRTICAPNADRIKQYFHDAIPMVGTEASVGMIQDLISKKRVTGSEAEMWLLSLSFVHHPTKEMVAAATPLLDERDVSGNTLLAVSSLASSYCNARPDCGKDSEITTLLRKLIDHTHDCNTQNGDARRIIFALRAIGNIGHSHETVSHLTRCFTRRDVREEIRIAAMDAFRRIPCDAMRSDLMGVFRDEAEDSELRLNAYIALMKCPSRNVLSEVRQVLEKEKSNQVGSFVWSHLTNLMETSDPHMQDIRNIVQDEELKKEFNLDQRKFSRNYEGSFFLDSINMGAKVDSNVIFSQKSFIPRSANLNLTIDLFGHAINFLEFGGRVQGVEKILENFFGPAGTNTPALKSRVPINFDKSMDAFRASAYLRVFGNELRYWDDKSLNELQSSLKRLMYMQSLSFSKTMALLDSRMIIPTCVGLPLNLTISTTGSISLDAKASFQRPKYELNIDFRPSASIQVKGEMSVDAHVSRAGLKMVTVAHTSTGAKLDIRNNKFDLQIPQKKMEIFNLKTDFYIVHRNSEKKQRMIVDNVKKHEVCTGKFMKQVTGLSFCQILKFPNASHHKEAPFFPFTGPVIYDLYMINEDVPNGYQIEGFTKQSPYSFYIDTPNSKVSRRIAVDTVMKNKKEAHITFKAPWKNIKIEGTVVNMLEMKKITGTVSLNGRTEYALNAQLGVKNTKGLLSFTPKFDITIPQKRMEYEGIIEMKPMKSLLIDMSAKGFIANDINLKVSGEIVPKEIGLTTQFRIGKKEYYIASRLGRLMDAGHDHTGFATEVIGRVSSSPEKYNADVEMGYLTLKRQQQKFAIRGEIHTLNREANLKLEAPSKTIELDGSIRTGNRFMMSALKKESGKENMEALFKLNPNSKRMNIIFNYDEADPNKLYRIDADLMKTKANLKAYRTNKQRKQFTDGRVTVELKTNNLFQSHIKWNPDFLEELNMFGYKKLTMYGKELKSFGDSVIHVLNDEVSMKFALAKRSFSEEMEPIRDYFATEYNSMAEDITRVMRHMNRMFEQDFLYVKTAITAINNEWHEMWLSFNRFLKGMKQMIEDFNWDMKHRMDEAKKQFDYYYGQYSMQLKNKVNEFHEYCKQKCEMLYERAMEMKTEIVSFLKDYPITIKDLMDRMRRNTYGEKLIDFLMTMYEEANKKTVQAKEHMQTLTSAIYSAHATLNRHIARVRRYPIVDAIMEAINEIYQQALWAYNYWDVRDNVLGLKKTLYKFGAEKIKEIKDIVTDVGMNTLIFDPKRGEIIVEIRFGAAKYAYNHFMSSVEDLERAVMKLSNLMPNIDLNVWDIYYMMKPSSDLYDYIPPFKAEATLFAGQHITTFDGRHLNYKATCSYLLARDFVDGNFSVVANFDADRRAKTLKSLSLTTAHNEQLEIFPNNKVFYNRQMVKLPLKLTDATVTRQDNLIVVESKRGYKVMCDHDIQLYTVQISGWYFNKMAGLFGNYNNEPEDDMLMSNNRYTNDLEKFAQSWSVSRQCRSHRNFAPSHMVPENRDCAHFSYNLIRHSVTVSNR</sequence>
<dbReference type="GO" id="GO:0005319">
    <property type="term" value="F:lipid transporter activity"/>
    <property type="evidence" value="ECO:0007669"/>
    <property type="project" value="InterPro"/>
</dbReference>
<evidence type="ECO:0000259" key="13">
    <source>
        <dbReference type="PROSITE" id="PS51233"/>
    </source>
</evidence>
<dbReference type="SUPFAM" id="SSF58113">
    <property type="entry name" value="Apolipoprotein A-I"/>
    <property type="match status" value="1"/>
</dbReference>
<comment type="caution">
    <text evidence="14">The sequence shown here is derived from an EMBL/GenBank/DDBJ whole genome shotgun (WGS) entry which is preliminary data.</text>
</comment>
<dbReference type="Gene3D" id="1.25.10.20">
    <property type="entry name" value="Vitellinogen, superhelical"/>
    <property type="match status" value="1"/>
</dbReference>
<name>A0A812BF67_ACAPH</name>
<dbReference type="SMART" id="SM00638">
    <property type="entry name" value="LPD_N"/>
    <property type="match status" value="1"/>
</dbReference>
<dbReference type="SUPFAM" id="SSF48431">
    <property type="entry name" value="Lipovitellin-phosvitin complex, superhelical domain"/>
    <property type="match status" value="1"/>
</dbReference>
<feature type="transmembrane region" description="Helical" evidence="10">
    <location>
        <begin position="26"/>
        <end position="50"/>
    </location>
</feature>
<evidence type="ECO:0000313" key="14">
    <source>
        <dbReference type="EMBL" id="CAE1233317.1"/>
    </source>
</evidence>
<evidence type="ECO:0000256" key="7">
    <source>
        <dbReference type="ARBA" id="ARBA00023157"/>
    </source>
</evidence>
<dbReference type="Gene3D" id="2.20.80.10">
    <property type="entry name" value="Lipovitellin-phosvitin complex, chain A, domain 4"/>
    <property type="match status" value="1"/>
</dbReference>
<dbReference type="SMART" id="SM00216">
    <property type="entry name" value="VWD"/>
    <property type="match status" value="1"/>
</dbReference>
<keyword evidence="10" id="KW-0472">Membrane</keyword>
<protein>
    <recommendedName>
        <fullName evidence="16">Apolipophorin</fullName>
    </recommendedName>
</protein>
<evidence type="ECO:0000256" key="6">
    <source>
        <dbReference type="ARBA" id="ARBA00023055"/>
    </source>
</evidence>
<evidence type="ECO:0000256" key="8">
    <source>
        <dbReference type="ARBA" id="ARBA00023180"/>
    </source>
</evidence>
<keyword evidence="7" id="KW-1015">Disulfide bond</keyword>
<keyword evidence="10" id="KW-1133">Transmembrane helix</keyword>
<feature type="transmembrane region" description="Helical" evidence="10">
    <location>
        <begin position="130"/>
        <end position="153"/>
    </location>
</feature>
<feature type="transmembrane region" description="Helical" evidence="10">
    <location>
        <begin position="174"/>
        <end position="191"/>
    </location>
</feature>
<keyword evidence="4 11" id="KW-0732">Signal</keyword>
<feature type="transmembrane region" description="Helical" evidence="10">
    <location>
        <begin position="62"/>
        <end position="80"/>
    </location>
</feature>
<accession>A0A812BF67</accession>
<keyword evidence="5" id="KW-0758">Storage protein</keyword>
<evidence type="ECO:0000259" key="12">
    <source>
        <dbReference type="PROSITE" id="PS51211"/>
    </source>
</evidence>
<dbReference type="InterPro" id="IPR015817">
    <property type="entry name" value="Vitellinogen_open_b-sht_sub1"/>
</dbReference>
<dbReference type="Pfam" id="PF09172">
    <property type="entry name" value="Vit_open_b-sht"/>
    <property type="match status" value="1"/>
</dbReference>
<gene>
    <name evidence="14" type="ORF">SPHA_18901</name>
</gene>
<evidence type="ECO:0000256" key="1">
    <source>
        <dbReference type="ARBA" id="ARBA00004613"/>
    </source>
</evidence>
<keyword evidence="3" id="KW-0964">Secreted</keyword>
<dbReference type="InterPro" id="IPR001747">
    <property type="entry name" value="Vitellogenin_N"/>
</dbReference>
<evidence type="ECO:0000256" key="3">
    <source>
        <dbReference type="ARBA" id="ARBA00022525"/>
    </source>
</evidence>
<dbReference type="Gene3D" id="2.20.50.20">
    <property type="entry name" value="Lipovitellin. Chain A, domain 3"/>
    <property type="match status" value="1"/>
</dbReference>
<keyword evidence="2" id="KW-0813">Transport</keyword>
<keyword evidence="8" id="KW-0325">Glycoprotein</keyword>
<dbReference type="PROSITE" id="PS51211">
    <property type="entry name" value="VITELLOGENIN"/>
    <property type="match status" value="1"/>
</dbReference>